<proteinExistence type="predicted"/>
<organism evidence="1 2">
    <name type="scientific">Hypoxylon rubiginosum</name>
    <dbReference type="NCBI Taxonomy" id="110542"/>
    <lineage>
        <taxon>Eukaryota</taxon>
        <taxon>Fungi</taxon>
        <taxon>Dikarya</taxon>
        <taxon>Ascomycota</taxon>
        <taxon>Pezizomycotina</taxon>
        <taxon>Sordariomycetes</taxon>
        <taxon>Xylariomycetidae</taxon>
        <taxon>Xylariales</taxon>
        <taxon>Hypoxylaceae</taxon>
        <taxon>Hypoxylon</taxon>
    </lineage>
</organism>
<evidence type="ECO:0000313" key="1">
    <source>
        <dbReference type="EMBL" id="KAI4862141.1"/>
    </source>
</evidence>
<keyword evidence="2" id="KW-1185">Reference proteome</keyword>
<reference evidence="1 2" key="1">
    <citation type="journal article" date="2022" name="New Phytol.">
        <title>Ecological generalism drives hyperdiversity of secondary metabolite gene clusters in xylarialean endophytes.</title>
        <authorList>
            <person name="Franco M.E.E."/>
            <person name="Wisecaver J.H."/>
            <person name="Arnold A.E."/>
            <person name="Ju Y.M."/>
            <person name="Slot J.C."/>
            <person name="Ahrendt S."/>
            <person name="Moore L.P."/>
            <person name="Eastman K.E."/>
            <person name="Scott K."/>
            <person name="Konkel Z."/>
            <person name="Mondo S.J."/>
            <person name="Kuo A."/>
            <person name="Hayes R.D."/>
            <person name="Haridas S."/>
            <person name="Andreopoulos B."/>
            <person name="Riley R."/>
            <person name="LaButti K."/>
            <person name="Pangilinan J."/>
            <person name="Lipzen A."/>
            <person name="Amirebrahimi M."/>
            <person name="Yan J."/>
            <person name="Adam C."/>
            <person name="Keymanesh K."/>
            <person name="Ng V."/>
            <person name="Louie K."/>
            <person name="Northen T."/>
            <person name="Drula E."/>
            <person name="Henrissat B."/>
            <person name="Hsieh H.M."/>
            <person name="Youens-Clark K."/>
            <person name="Lutzoni F."/>
            <person name="Miadlikowska J."/>
            <person name="Eastwood D.C."/>
            <person name="Hamelin R.C."/>
            <person name="Grigoriev I.V."/>
            <person name="U'Ren J.M."/>
        </authorList>
    </citation>
    <scope>NUCLEOTIDE SEQUENCE [LARGE SCALE GENOMIC DNA]</scope>
    <source>
        <strain evidence="1 2">CBS 119005</strain>
    </source>
</reference>
<protein>
    <submittedName>
        <fullName evidence="1">Uncharacterized protein</fullName>
    </submittedName>
</protein>
<name>A0ACB9YSH4_9PEZI</name>
<sequence length="222" mass="24733">MIACDKCPYKSNKTRNKQYLQVHMRSNHIGTRCAWPGCDVQTSTESEHKYHLRKIHLTRIETFLGGNRTMFKCPWPECTKVFLAMGSVQLCVYAHAYKVNTNGEQNAGQDGQGDHQMVDHGNAAPDSDEVASESSGSGPDDVSDGADDDEDDELDLPTPTNAGLLGGIEFLDKSINALDRSIDALNLRVRDSLRSIHYRMGEARDLIYGIDEELDSQRQKKS</sequence>
<gene>
    <name evidence="1" type="ORF">F4820DRAFT_36423</name>
</gene>
<dbReference type="EMBL" id="MU393533">
    <property type="protein sequence ID" value="KAI4862141.1"/>
    <property type="molecule type" value="Genomic_DNA"/>
</dbReference>
<dbReference type="Proteomes" id="UP001497700">
    <property type="component" value="Unassembled WGS sequence"/>
</dbReference>
<accession>A0ACB9YSH4</accession>
<comment type="caution">
    <text evidence="1">The sequence shown here is derived from an EMBL/GenBank/DDBJ whole genome shotgun (WGS) entry which is preliminary data.</text>
</comment>
<evidence type="ECO:0000313" key="2">
    <source>
        <dbReference type="Proteomes" id="UP001497700"/>
    </source>
</evidence>